<dbReference type="GO" id="GO:0005524">
    <property type="term" value="F:ATP binding"/>
    <property type="evidence" value="ECO:0007669"/>
    <property type="project" value="UniProtKB-KW"/>
</dbReference>
<sequence>MSSQTQAALACRDVTVRYGEVVALADVSVSFAPGLIHAVVGQNGAGKTTFARVASGLVQPSQGAVEISGRAIRTGHVNDSRAAGVELVHQSFALPPSFTVAEAMEFGATGKGGIFSRRGLVEKWASHLKSLDVEVDLNKAIRDLPIETQQGIEIARALVTDARVLILDEPTAVLSPSGIDMLFARVRRLKERGVTVILILHKIREVLGIADTVTVLRGGRLIEGPLACADISADRLASLIVGESARSLSRDDRDALLGAGSVHAEDHAKTTVAAEPVLALANVSTKADSEGAALDAIDLLIRPGEIVGVAGVEGNGQKTLVRAIADLAELSDGSVRFAGQDVTALPLAARRALGLRIIPFERNVEGLSLTSSLWENWSARSLLQGPLLKLVSPSSIRSECDASLKNWSVHYHSSVQKAGSLSGGNAQKVILAREVDSDAKLIIAAQPTRGLDIGATAFVWQSLRAARDRGAAILLISSDLDEIFDISDRVVVMLSGRIAGEFKPPYYISEVGSAMTGIRVTSAEQKQPEARP</sequence>
<keyword evidence="6" id="KW-1185">Reference proteome</keyword>
<dbReference type="Proteomes" id="UP001174932">
    <property type="component" value="Unassembled WGS sequence"/>
</dbReference>
<keyword evidence="3 5" id="KW-0067">ATP-binding</keyword>
<dbReference type="Pfam" id="PF00005">
    <property type="entry name" value="ABC_tran"/>
    <property type="match status" value="2"/>
</dbReference>
<evidence type="ECO:0000256" key="3">
    <source>
        <dbReference type="ARBA" id="ARBA00022840"/>
    </source>
</evidence>
<dbReference type="EMBL" id="JAUOZU010000009">
    <property type="protein sequence ID" value="MDO6965219.1"/>
    <property type="molecule type" value="Genomic_DNA"/>
</dbReference>
<dbReference type="SMART" id="SM00382">
    <property type="entry name" value="AAA"/>
    <property type="match status" value="2"/>
</dbReference>
<gene>
    <name evidence="5" type="ORF">Q4481_14725</name>
</gene>
<dbReference type="PROSITE" id="PS00211">
    <property type="entry name" value="ABC_TRANSPORTER_1"/>
    <property type="match status" value="1"/>
</dbReference>
<organism evidence="5 6">
    <name type="scientific">Rhizobium alvei</name>
    <dbReference type="NCBI Taxonomy" id="1132659"/>
    <lineage>
        <taxon>Bacteria</taxon>
        <taxon>Pseudomonadati</taxon>
        <taxon>Pseudomonadota</taxon>
        <taxon>Alphaproteobacteria</taxon>
        <taxon>Hyphomicrobiales</taxon>
        <taxon>Rhizobiaceae</taxon>
        <taxon>Rhizobium/Agrobacterium group</taxon>
        <taxon>Rhizobium</taxon>
    </lineage>
</organism>
<evidence type="ECO:0000256" key="1">
    <source>
        <dbReference type="ARBA" id="ARBA00005417"/>
    </source>
</evidence>
<comment type="similarity">
    <text evidence="1">Belongs to the ABC transporter superfamily.</text>
</comment>
<keyword evidence="2" id="KW-0547">Nucleotide-binding</keyword>
<reference evidence="5" key="2">
    <citation type="submission" date="2023-07" db="EMBL/GenBank/DDBJ databases">
        <authorList>
            <person name="Shen H."/>
        </authorList>
    </citation>
    <scope>NUCLEOTIDE SEQUENCE</scope>
    <source>
        <strain evidence="5">TNR-22</strain>
    </source>
</reference>
<name>A0ABT8YNM0_9HYPH</name>
<dbReference type="InterPro" id="IPR017871">
    <property type="entry name" value="ABC_transporter-like_CS"/>
</dbReference>
<comment type="caution">
    <text evidence="5">The sequence shown here is derived from an EMBL/GenBank/DDBJ whole genome shotgun (WGS) entry which is preliminary data.</text>
</comment>
<dbReference type="CDD" id="cd03216">
    <property type="entry name" value="ABC_Carb_Monos_I"/>
    <property type="match status" value="1"/>
</dbReference>
<dbReference type="InterPro" id="IPR003439">
    <property type="entry name" value="ABC_transporter-like_ATP-bd"/>
</dbReference>
<evidence type="ECO:0000313" key="5">
    <source>
        <dbReference type="EMBL" id="MDO6965219.1"/>
    </source>
</evidence>
<dbReference type="PANTHER" id="PTHR43790">
    <property type="entry name" value="CARBOHYDRATE TRANSPORT ATP-BINDING PROTEIN MG119-RELATED"/>
    <property type="match status" value="1"/>
</dbReference>
<feature type="domain" description="ABC transporter" evidence="4">
    <location>
        <begin position="278"/>
        <end position="520"/>
    </location>
</feature>
<dbReference type="Gene3D" id="3.40.50.300">
    <property type="entry name" value="P-loop containing nucleotide triphosphate hydrolases"/>
    <property type="match status" value="2"/>
</dbReference>
<dbReference type="InterPro" id="IPR050107">
    <property type="entry name" value="ABC_carbohydrate_import_ATPase"/>
</dbReference>
<dbReference type="InterPro" id="IPR003593">
    <property type="entry name" value="AAA+_ATPase"/>
</dbReference>
<dbReference type="PANTHER" id="PTHR43790:SF4">
    <property type="entry name" value="GUANOSINE IMPORT ATP-BINDING PROTEIN NUPO"/>
    <property type="match status" value="1"/>
</dbReference>
<dbReference type="PROSITE" id="PS50893">
    <property type="entry name" value="ABC_TRANSPORTER_2"/>
    <property type="match status" value="2"/>
</dbReference>
<evidence type="ECO:0000259" key="4">
    <source>
        <dbReference type="PROSITE" id="PS50893"/>
    </source>
</evidence>
<protein>
    <submittedName>
        <fullName evidence="5">ATP-binding cassette domain-containing protein</fullName>
    </submittedName>
</protein>
<feature type="domain" description="ABC transporter" evidence="4">
    <location>
        <begin position="9"/>
        <end position="243"/>
    </location>
</feature>
<proteinExistence type="inferred from homology"/>
<accession>A0ABT8YNM0</accession>
<dbReference type="SUPFAM" id="SSF52540">
    <property type="entry name" value="P-loop containing nucleoside triphosphate hydrolases"/>
    <property type="match status" value="2"/>
</dbReference>
<evidence type="ECO:0000313" key="6">
    <source>
        <dbReference type="Proteomes" id="UP001174932"/>
    </source>
</evidence>
<dbReference type="CDD" id="cd03215">
    <property type="entry name" value="ABC_Carb_Monos_II"/>
    <property type="match status" value="1"/>
</dbReference>
<reference evidence="5" key="1">
    <citation type="journal article" date="2015" name="Int. J. Syst. Evol. Microbiol.">
        <title>Rhizobium alvei sp. nov., isolated from a freshwater river.</title>
        <authorList>
            <person name="Sheu S.Y."/>
            <person name="Huang H.W."/>
            <person name="Young C.C."/>
            <person name="Chen W.M."/>
        </authorList>
    </citation>
    <scope>NUCLEOTIDE SEQUENCE</scope>
    <source>
        <strain evidence="5">TNR-22</strain>
    </source>
</reference>
<dbReference type="InterPro" id="IPR027417">
    <property type="entry name" value="P-loop_NTPase"/>
</dbReference>
<evidence type="ECO:0000256" key="2">
    <source>
        <dbReference type="ARBA" id="ARBA00022741"/>
    </source>
</evidence>
<dbReference type="RefSeq" id="WP_304377150.1">
    <property type="nucleotide sequence ID" value="NZ_JAUOZU010000009.1"/>
</dbReference>